<dbReference type="OrthoDB" id="3078421at2"/>
<dbReference type="EMBL" id="LN890656">
    <property type="protein sequence ID" value="CUS06027.1"/>
    <property type="molecule type" value="Genomic_DNA"/>
</dbReference>
<dbReference type="KEGG" id="pbf:CFX0092_B0493"/>
<feature type="transmembrane region" description="Helical" evidence="1">
    <location>
        <begin position="195"/>
        <end position="214"/>
    </location>
</feature>
<feature type="transmembrane region" description="Helical" evidence="1">
    <location>
        <begin position="159"/>
        <end position="179"/>
    </location>
</feature>
<name>A0A170PJV6_9CHLR</name>
<keyword evidence="1" id="KW-0812">Transmembrane</keyword>
<dbReference type="RefSeq" id="WP_095045360.1">
    <property type="nucleotide sequence ID" value="NZ_LN890656.1"/>
</dbReference>
<protein>
    <submittedName>
        <fullName evidence="2">Uncharacterized protein</fullName>
    </submittedName>
</protein>
<keyword evidence="1" id="KW-0472">Membrane</keyword>
<feature type="transmembrane region" description="Helical" evidence="1">
    <location>
        <begin position="21"/>
        <end position="43"/>
    </location>
</feature>
<accession>A0A170PJV6</accession>
<keyword evidence="1" id="KW-1133">Transmembrane helix</keyword>
<evidence type="ECO:0000313" key="2">
    <source>
        <dbReference type="EMBL" id="CUS06027.1"/>
    </source>
</evidence>
<feature type="transmembrane region" description="Helical" evidence="1">
    <location>
        <begin position="87"/>
        <end position="107"/>
    </location>
</feature>
<dbReference type="Proteomes" id="UP000215027">
    <property type="component" value="Chromosome II"/>
</dbReference>
<dbReference type="AlphaFoldDB" id="A0A170PJV6"/>
<proteinExistence type="predicted"/>
<feature type="transmembrane region" description="Helical" evidence="1">
    <location>
        <begin position="256"/>
        <end position="275"/>
    </location>
</feature>
<keyword evidence="3" id="KW-1185">Reference proteome</keyword>
<feature type="transmembrane region" description="Helical" evidence="1">
    <location>
        <begin position="119"/>
        <end position="138"/>
    </location>
</feature>
<evidence type="ECO:0000256" key="1">
    <source>
        <dbReference type="SAM" id="Phobius"/>
    </source>
</evidence>
<evidence type="ECO:0000313" key="3">
    <source>
        <dbReference type="Proteomes" id="UP000215027"/>
    </source>
</evidence>
<sequence length="282" mass="30797">MTNTTRTIPPAAPGDDMILPLTKWLAVAVIPFLLAAFIILYLFPATTARFFAWEIASPLTAALMGAGYLGGAYFFGRVLTARHWSHIGGGFPPVAVFTVVMLAATLLHWDTFDPGHWPFLLWLALYIATPLLVTMAWWRNRRRDPLTPEPGDPLLPAAAGVLLATAGGLLLAGAVFLFARPTAATEVWPWPLTPLTARVVAGWLALLGAGALALRGERRWSAWRIPLQSILLWQALLVVAFGLRRDAFGPGGALNWFTLFTAAGLLVAAAFYLTMERRRRET</sequence>
<organism evidence="2 3">
    <name type="scientific">Candidatus Promineifilum breve</name>
    <dbReference type="NCBI Taxonomy" id="1806508"/>
    <lineage>
        <taxon>Bacteria</taxon>
        <taxon>Bacillati</taxon>
        <taxon>Chloroflexota</taxon>
        <taxon>Ardenticatenia</taxon>
        <taxon>Candidatus Promineifilales</taxon>
        <taxon>Candidatus Promineifilaceae</taxon>
        <taxon>Candidatus Promineifilum</taxon>
    </lineage>
</organism>
<gene>
    <name evidence="2" type="ORF">CFX0092_B0493</name>
</gene>
<feature type="transmembrane region" description="Helical" evidence="1">
    <location>
        <begin position="226"/>
        <end position="244"/>
    </location>
</feature>
<feature type="transmembrane region" description="Helical" evidence="1">
    <location>
        <begin position="55"/>
        <end position="75"/>
    </location>
</feature>
<reference evidence="2" key="1">
    <citation type="submission" date="2016-01" db="EMBL/GenBank/DDBJ databases">
        <authorList>
            <person name="Mcilroy J.S."/>
            <person name="Karst M S."/>
            <person name="Albertsen M."/>
        </authorList>
    </citation>
    <scope>NUCLEOTIDE SEQUENCE</scope>
    <source>
        <strain evidence="2">Cfx-K</strain>
    </source>
</reference>